<keyword evidence="2" id="KW-1185">Reference proteome</keyword>
<evidence type="ECO:0000313" key="1">
    <source>
        <dbReference type="EMBL" id="CAG8541579.1"/>
    </source>
</evidence>
<dbReference type="EMBL" id="CAJVPW010004510">
    <property type="protein sequence ID" value="CAG8541579.1"/>
    <property type="molecule type" value="Genomic_DNA"/>
</dbReference>
<gene>
    <name evidence="1" type="ORF">SPELUC_LOCUS4827</name>
</gene>
<sequence>MDPSCAGISKRRPQVALSIPTTAFEEASRLCVGMKFENWEHVDLVLLAYKKQIGKFQSKKKETVPSQQRNRKSVKTEYTCFVNICWPLSSPDPTITKLNLTHHGHTLNPDTAIFVNVYRQFPQNVMDKIERWYKKSANLDNVDTFFTHFEVSDKIDNAAMKLTQQLQNDKFIETTLQGLIQQVERSNIIISNDTNNCVVENPLKANTRGRPRKRLKAFIEENSRASNKVTKNSNENYTCRNCNQDGHNSRSCVASCKICQESGHTYLHCSNK</sequence>
<comment type="caution">
    <text evidence="1">The sequence shown here is derived from an EMBL/GenBank/DDBJ whole genome shotgun (WGS) entry which is preliminary data.</text>
</comment>
<reference evidence="1" key="1">
    <citation type="submission" date="2021-06" db="EMBL/GenBank/DDBJ databases">
        <authorList>
            <person name="Kallberg Y."/>
            <person name="Tangrot J."/>
            <person name="Rosling A."/>
        </authorList>
    </citation>
    <scope>NUCLEOTIDE SEQUENCE</scope>
    <source>
        <strain evidence="1">28 12/20/2015</strain>
    </source>
</reference>
<protein>
    <submittedName>
        <fullName evidence="1">15895_t:CDS:1</fullName>
    </submittedName>
</protein>
<accession>A0ACA9LPP3</accession>
<proteinExistence type="predicted"/>
<dbReference type="Proteomes" id="UP000789366">
    <property type="component" value="Unassembled WGS sequence"/>
</dbReference>
<name>A0ACA9LPP3_9GLOM</name>
<organism evidence="1 2">
    <name type="scientific">Cetraspora pellucida</name>
    <dbReference type="NCBI Taxonomy" id="1433469"/>
    <lineage>
        <taxon>Eukaryota</taxon>
        <taxon>Fungi</taxon>
        <taxon>Fungi incertae sedis</taxon>
        <taxon>Mucoromycota</taxon>
        <taxon>Glomeromycotina</taxon>
        <taxon>Glomeromycetes</taxon>
        <taxon>Diversisporales</taxon>
        <taxon>Gigasporaceae</taxon>
        <taxon>Cetraspora</taxon>
    </lineage>
</organism>
<evidence type="ECO:0000313" key="2">
    <source>
        <dbReference type="Proteomes" id="UP000789366"/>
    </source>
</evidence>